<dbReference type="InterPro" id="IPR036514">
    <property type="entry name" value="SGNH_hydro_sf"/>
</dbReference>
<dbReference type="EMBL" id="JAUOZU010000010">
    <property type="protein sequence ID" value="MDO6965297.1"/>
    <property type="molecule type" value="Genomic_DNA"/>
</dbReference>
<gene>
    <name evidence="2" type="ORF">Q4481_15120</name>
</gene>
<keyword evidence="3" id="KW-1185">Reference proteome</keyword>
<protein>
    <submittedName>
        <fullName evidence="2">DUF459 domain-containing protein</fullName>
    </submittedName>
</protein>
<dbReference type="RefSeq" id="WP_304377228.1">
    <property type="nucleotide sequence ID" value="NZ_JAUOZU010000010.1"/>
</dbReference>
<evidence type="ECO:0000256" key="1">
    <source>
        <dbReference type="SAM" id="MobiDB-lite"/>
    </source>
</evidence>
<dbReference type="CDD" id="cd01829">
    <property type="entry name" value="SGNH_hydrolase_peri2"/>
    <property type="match status" value="1"/>
</dbReference>
<reference evidence="2" key="2">
    <citation type="submission" date="2023-07" db="EMBL/GenBank/DDBJ databases">
        <authorList>
            <person name="Shen H."/>
        </authorList>
    </citation>
    <scope>NUCLEOTIDE SEQUENCE</scope>
    <source>
        <strain evidence="2">TNR-22</strain>
    </source>
</reference>
<dbReference type="Gene3D" id="3.40.50.1110">
    <property type="entry name" value="SGNH hydrolase"/>
    <property type="match status" value="1"/>
</dbReference>
<organism evidence="2 3">
    <name type="scientific">Rhizobium alvei</name>
    <dbReference type="NCBI Taxonomy" id="1132659"/>
    <lineage>
        <taxon>Bacteria</taxon>
        <taxon>Pseudomonadati</taxon>
        <taxon>Pseudomonadota</taxon>
        <taxon>Alphaproteobacteria</taxon>
        <taxon>Hyphomicrobiales</taxon>
        <taxon>Rhizobiaceae</taxon>
        <taxon>Rhizobium/Agrobacterium group</taxon>
        <taxon>Rhizobium</taxon>
    </lineage>
</organism>
<proteinExistence type="predicted"/>
<dbReference type="InterPro" id="IPR007407">
    <property type="entry name" value="DUF459"/>
</dbReference>
<dbReference type="SUPFAM" id="SSF52266">
    <property type="entry name" value="SGNH hydrolase"/>
    <property type="match status" value="1"/>
</dbReference>
<name>A0ABT8YNR7_9HYPH</name>
<feature type="compositionally biased region" description="Basic and acidic residues" evidence="1">
    <location>
        <begin position="350"/>
        <end position="360"/>
    </location>
</feature>
<dbReference type="Proteomes" id="UP001174932">
    <property type="component" value="Unassembled WGS sequence"/>
</dbReference>
<reference evidence="2" key="1">
    <citation type="journal article" date="2015" name="Int. J. Syst. Evol. Microbiol.">
        <title>Rhizobium alvei sp. nov., isolated from a freshwater river.</title>
        <authorList>
            <person name="Sheu S.Y."/>
            <person name="Huang H.W."/>
            <person name="Young C.C."/>
            <person name="Chen W.M."/>
        </authorList>
    </citation>
    <scope>NUCLEOTIDE SEQUENCE</scope>
    <source>
        <strain evidence="2">TNR-22</strain>
    </source>
</reference>
<dbReference type="Pfam" id="PF04311">
    <property type="entry name" value="DUF459"/>
    <property type="match status" value="1"/>
</dbReference>
<comment type="caution">
    <text evidence="2">The sequence shown here is derived from an EMBL/GenBank/DDBJ whole genome shotgun (WGS) entry which is preliminary data.</text>
</comment>
<evidence type="ECO:0000313" key="3">
    <source>
        <dbReference type="Proteomes" id="UP001174932"/>
    </source>
</evidence>
<feature type="region of interest" description="Disordered" evidence="1">
    <location>
        <begin position="341"/>
        <end position="385"/>
    </location>
</feature>
<accession>A0ABT8YNR7</accession>
<feature type="compositionally biased region" description="Pro residues" evidence="1">
    <location>
        <begin position="376"/>
        <end position="385"/>
    </location>
</feature>
<evidence type="ECO:0000313" key="2">
    <source>
        <dbReference type="EMBL" id="MDO6965297.1"/>
    </source>
</evidence>
<sequence>MFVATLAIAFLLGDMAPPFQVPVAHAQEIKERRSIIDFFFGGRKKRKQDVTDTKPRKKKPRNRNSVQSVTTADAPGTVEKLPDARKVIVVGDFMASALADGLVTAFATDPNIVIEKKTDGSSGLARTDHLDWPATLSTYIEEIKPKVVVVMLGANDRQQIAIAGTKEKFQSDAWKNEYQKRIDKLLEVARSRQVPIIWTGLPSFQSNSLSTDAAALNNIYRSRVEMTGATFIDIWDGFADEDGKFIATGSDINGQPVRLRGSDGLSLTRAGKRKMAFYLEKSIRSLADVATMPAIALPGTTDTPAEAVKAAPDIADIKVVPPVNLADPELDGSTALLDDALIPKSSGNSPRDRLIEKGETVDAPVGRVDDFAIRPATPPKVEPAG</sequence>
<feature type="region of interest" description="Disordered" evidence="1">
    <location>
        <begin position="46"/>
        <end position="75"/>
    </location>
</feature>